<dbReference type="RefSeq" id="WP_140588560.1">
    <property type="nucleotide sequence ID" value="NZ_VFWZ01000001.1"/>
</dbReference>
<organism evidence="3 4">
    <name type="scientific">Aquimarina algicola</name>
    <dbReference type="NCBI Taxonomy" id="2589995"/>
    <lineage>
        <taxon>Bacteria</taxon>
        <taxon>Pseudomonadati</taxon>
        <taxon>Bacteroidota</taxon>
        <taxon>Flavobacteriia</taxon>
        <taxon>Flavobacteriales</taxon>
        <taxon>Flavobacteriaceae</taxon>
        <taxon>Aquimarina</taxon>
    </lineage>
</organism>
<proteinExistence type="predicted"/>
<dbReference type="OrthoDB" id="1163065at2"/>
<sequence>MKKLLTTLFLCALVFNTFGAELTPESGWNNDKKDKKKEKANKASESRNIHSIKKWKITVEYLNGNVISKTIVVRKNSGVSAIDAAFEEAEKYLGNIKNVKEYSVSPVPSSYVVLAGD</sequence>
<accession>A0A504JQY0</accession>
<name>A0A504JQY0_9FLAO</name>
<reference evidence="3 4" key="1">
    <citation type="submission" date="2019-06" db="EMBL/GenBank/DDBJ databases">
        <authorList>
            <person name="Meng X."/>
        </authorList>
    </citation>
    <scope>NUCLEOTIDE SEQUENCE [LARGE SCALE GENOMIC DNA]</scope>
    <source>
        <strain evidence="3 4">M625</strain>
    </source>
</reference>
<gene>
    <name evidence="3" type="ORF">FHK87_00620</name>
</gene>
<keyword evidence="2" id="KW-0732">Signal</keyword>
<dbReference type="AlphaFoldDB" id="A0A504JQY0"/>
<evidence type="ECO:0008006" key="5">
    <source>
        <dbReference type="Google" id="ProtNLM"/>
    </source>
</evidence>
<keyword evidence="4" id="KW-1185">Reference proteome</keyword>
<dbReference type="EMBL" id="VFWZ01000001">
    <property type="protein sequence ID" value="TPN88750.1"/>
    <property type="molecule type" value="Genomic_DNA"/>
</dbReference>
<feature type="region of interest" description="Disordered" evidence="1">
    <location>
        <begin position="23"/>
        <end position="48"/>
    </location>
</feature>
<evidence type="ECO:0000313" key="4">
    <source>
        <dbReference type="Proteomes" id="UP000315540"/>
    </source>
</evidence>
<protein>
    <recommendedName>
        <fullName evidence="5">TonB C-terminal domain-containing protein</fullName>
    </recommendedName>
</protein>
<feature type="chain" id="PRO_5021267104" description="TonB C-terminal domain-containing protein" evidence="2">
    <location>
        <begin position="20"/>
        <end position="117"/>
    </location>
</feature>
<comment type="caution">
    <text evidence="3">The sequence shown here is derived from an EMBL/GenBank/DDBJ whole genome shotgun (WGS) entry which is preliminary data.</text>
</comment>
<evidence type="ECO:0000313" key="3">
    <source>
        <dbReference type="EMBL" id="TPN88750.1"/>
    </source>
</evidence>
<evidence type="ECO:0000256" key="1">
    <source>
        <dbReference type="SAM" id="MobiDB-lite"/>
    </source>
</evidence>
<dbReference type="Proteomes" id="UP000315540">
    <property type="component" value="Unassembled WGS sequence"/>
</dbReference>
<feature type="signal peptide" evidence="2">
    <location>
        <begin position="1"/>
        <end position="19"/>
    </location>
</feature>
<evidence type="ECO:0000256" key="2">
    <source>
        <dbReference type="SAM" id="SignalP"/>
    </source>
</evidence>